<dbReference type="AlphaFoldDB" id="A0A2V1DBK3"/>
<keyword evidence="3" id="KW-1185">Reference proteome</keyword>
<sequence>MDRNHDTIGRASTLAPQNATNTPQQGFRKACSEHGGRAGGSAKAERKRRKKQRRRERKQLDNLISGLDSLGLARDAQQGRKREQKPQKAQTSEPVDNNRISNRTRAARARRGETLRAGRGIVDDDDDENAMEF</sequence>
<feature type="region of interest" description="Disordered" evidence="1">
    <location>
        <begin position="1"/>
        <end position="133"/>
    </location>
</feature>
<name>A0A2V1DBK3_9PLEO</name>
<feature type="compositionally biased region" description="Polar residues" evidence="1">
    <location>
        <begin position="87"/>
        <end position="101"/>
    </location>
</feature>
<protein>
    <submittedName>
        <fullName evidence="2">Uncharacterized protein</fullName>
    </submittedName>
</protein>
<feature type="compositionally biased region" description="Basic residues" evidence="1">
    <location>
        <begin position="45"/>
        <end position="57"/>
    </location>
</feature>
<proteinExistence type="predicted"/>
<evidence type="ECO:0000313" key="2">
    <source>
        <dbReference type="EMBL" id="PVH95478.1"/>
    </source>
</evidence>
<feature type="compositionally biased region" description="Acidic residues" evidence="1">
    <location>
        <begin position="123"/>
        <end position="133"/>
    </location>
</feature>
<accession>A0A2V1DBK3</accession>
<dbReference type="Proteomes" id="UP000244855">
    <property type="component" value="Unassembled WGS sequence"/>
</dbReference>
<organism evidence="2 3">
    <name type="scientific">Periconia macrospinosa</name>
    <dbReference type="NCBI Taxonomy" id="97972"/>
    <lineage>
        <taxon>Eukaryota</taxon>
        <taxon>Fungi</taxon>
        <taxon>Dikarya</taxon>
        <taxon>Ascomycota</taxon>
        <taxon>Pezizomycotina</taxon>
        <taxon>Dothideomycetes</taxon>
        <taxon>Pleosporomycetidae</taxon>
        <taxon>Pleosporales</taxon>
        <taxon>Massarineae</taxon>
        <taxon>Periconiaceae</taxon>
        <taxon>Periconia</taxon>
    </lineage>
</organism>
<gene>
    <name evidence="2" type="ORF">DM02DRAFT_731831</name>
</gene>
<dbReference type="EMBL" id="KZ805495">
    <property type="protein sequence ID" value="PVH95478.1"/>
    <property type="molecule type" value="Genomic_DNA"/>
</dbReference>
<evidence type="ECO:0000256" key="1">
    <source>
        <dbReference type="SAM" id="MobiDB-lite"/>
    </source>
</evidence>
<feature type="compositionally biased region" description="Polar residues" evidence="1">
    <location>
        <begin position="14"/>
        <end position="25"/>
    </location>
</feature>
<reference evidence="2 3" key="1">
    <citation type="journal article" date="2018" name="Sci. Rep.">
        <title>Comparative genomics provides insights into the lifestyle and reveals functional heterogeneity of dark septate endophytic fungi.</title>
        <authorList>
            <person name="Knapp D.G."/>
            <person name="Nemeth J.B."/>
            <person name="Barry K."/>
            <person name="Hainaut M."/>
            <person name="Henrissat B."/>
            <person name="Johnson J."/>
            <person name="Kuo A."/>
            <person name="Lim J.H.P."/>
            <person name="Lipzen A."/>
            <person name="Nolan M."/>
            <person name="Ohm R.A."/>
            <person name="Tamas L."/>
            <person name="Grigoriev I.V."/>
            <person name="Spatafora J.W."/>
            <person name="Nagy L.G."/>
            <person name="Kovacs G.M."/>
        </authorList>
    </citation>
    <scope>NUCLEOTIDE SEQUENCE [LARGE SCALE GENOMIC DNA]</scope>
    <source>
        <strain evidence="2 3">DSE2036</strain>
    </source>
</reference>
<evidence type="ECO:0000313" key="3">
    <source>
        <dbReference type="Proteomes" id="UP000244855"/>
    </source>
</evidence>
<feature type="compositionally biased region" description="Basic and acidic residues" evidence="1">
    <location>
        <begin position="77"/>
        <end position="86"/>
    </location>
</feature>